<reference evidence="1 2" key="1">
    <citation type="journal article" date="2016" name="Genome Biol. Evol.">
        <title>Divergent and convergent evolution of fungal pathogenicity.</title>
        <authorList>
            <person name="Shang Y."/>
            <person name="Xiao G."/>
            <person name="Zheng P."/>
            <person name="Cen K."/>
            <person name="Zhan S."/>
            <person name="Wang C."/>
        </authorList>
    </citation>
    <scope>NUCLEOTIDE SEQUENCE [LARGE SCALE GENOMIC DNA]</scope>
    <source>
        <strain evidence="1 2">RCEF 264</strain>
    </source>
</reference>
<evidence type="ECO:0000313" key="2">
    <source>
        <dbReference type="Proteomes" id="UP000076874"/>
    </source>
</evidence>
<organism evidence="1 2">
    <name type="scientific">Niveomyces insectorum RCEF 264</name>
    <dbReference type="NCBI Taxonomy" id="1081102"/>
    <lineage>
        <taxon>Eukaryota</taxon>
        <taxon>Fungi</taxon>
        <taxon>Dikarya</taxon>
        <taxon>Ascomycota</taxon>
        <taxon>Pezizomycotina</taxon>
        <taxon>Sordariomycetes</taxon>
        <taxon>Hypocreomycetidae</taxon>
        <taxon>Hypocreales</taxon>
        <taxon>Cordycipitaceae</taxon>
        <taxon>Niveomyces</taxon>
    </lineage>
</organism>
<keyword evidence="2" id="KW-1185">Reference proteome</keyword>
<dbReference type="AlphaFoldDB" id="A0A167WCZ0"/>
<evidence type="ECO:0000313" key="1">
    <source>
        <dbReference type="EMBL" id="OAA63627.1"/>
    </source>
</evidence>
<name>A0A167WCZ0_9HYPO</name>
<dbReference type="Proteomes" id="UP000076874">
    <property type="component" value="Unassembled WGS sequence"/>
</dbReference>
<gene>
    <name evidence="1" type="ORF">SPI_03790</name>
</gene>
<sequence length="218" mass="24365">MSIITTPHLQRLWSDAQDHPEWATTRLWKYVFHHLVFSDEKWVVSSQQPPTHKPGDPRRLDIVVESWDSSATTTEALRTLLFVVATPASASPSEIEQVEYQAFTAACAHIVETKIESVWAMTCVGSAARLWLVAKAGIYLIPFVAPGESLTDRGGYLEITTHGQDVINALEYIKEHPVPPKELLGKRPLPRPEHARLPPSWHDSEVAEIDQILLHAGA</sequence>
<proteinExistence type="predicted"/>
<comment type="caution">
    <text evidence="1">The sequence shown here is derived from an EMBL/GenBank/DDBJ whole genome shotgun (WGS) entry which is preliminary data.</text>
</comment>
<accession>A0A167WCZ0</accession>
<dbReference type="EMBL" id="AZHD01000005">
    <property type="protein sequence ID" value="OAA63627.1"/>
    <property type="molecule type" value="Genomic_DNA"/>
</dbReference>
<protein>
    <submittedName>
        <fullName evidence="1">Uncharacterized protein</fullName>
    </submittedName>
</protein>
<dbReference type="OrthoDB" id="5153095at2759"/>